<gene>
    <name evidence="1" type="ORF">L1987_20275</name>
</gene>
<comment type="caution">
    <text evidence="1">The sequence shown here is derived from an EMBL/GenBank/DDBJ whole genome shotgun (WGS) entry which is preliminary data.</text>
</comment>
<keyword evidence="2" id="KW-1185">Reference proteome</keyword>
<dbReference type="EMBL" id="CM042024">
    <property type="protein sequence ID" value="KAI3810653.1"/>
    <property type="molecule type" value="Genomic_DNA"/>
</dbReference>
<accession>A0ACB9IQZ9</accession>
<dbReference type="Proteomes" id="UP001056120">
    <property type="component" value="Linkage Group LG07"/>
</dbReference>
<evidence type="ECO:0000313" key="1">
    <source>
        <dbReference type="EMBL" id="KAI3810653.1"/>
    </source>
</evidence>
<protein>
    <submittedName>
        <fullName evidence="1">Uncharacterized protein</fullName>
    </submittedName>
</protein>
<name>A0ACB9IQZ9_9ASTR</name>
<reference evidence="1 2" key="2">
    <citation type="journal article" date="2022" name="Mol. Ecol. Resour.">
        <title>The genomes of chicory, endive, great burdock and yacon provide insights into Asteraceae paleo-polyploidization history and plant inulin production.</title>
        <authorList>
            <person name="Fan W."/>
            <person name="Wang S."/>
            <person name="Wang H."/>
            <person name="Wang A."/>
            <person name="Jiang F."/>
            <person name="Liu H."/>
            <person name="Zhao H."/>
            <person name="Xu D."/>
            <person name="Zhang Y."/>
        </authorList>
    </citation>
    <scope>NUCLEOTIDE SEQUENCE [LARGE SCALE GENOMIC DNA]</scope>
    <source>
        <strain evidence="2">cv. Yunnan</strain>
        <tissue evidence="1">Leaves</tissue>
    </source>
</reference>
<evidence type="ECO:0000313" key="2">
    <source>
        <dbReference type="Proteomes" id="UP001056120"/>
    </source>
</evidence>
<proteinExistence type="predicted"/>
<organism evidence="1 2">
    <name type="scientific">Smallanthus sonchifolius</name>
    <dbReference type="NCBI Taxonomy" id="185202"/>
    <lineage>
        <taxon>Eukaryota</taxon>
        <taxon>Viridiplantae</taxon>
        <taxon>Streptophyta</taxon>
        <taxon>Embryophyta</taxon>
        <taxon>Tracheophyta</taxon>
        <taxon>Spermatophyta</taxon>
        <taxon>Magnoliopsida</taxon>
        <taxon>eudicotyledons</taxon>
        <taxon>Gunneridae</taxon>
        <taxon>Pentapetalae</taxon>
        <taxon>asterids</taxon>
        <taxon>campanulids</taxon>
        <taxon>Asterales</taxon>
        <taxon>Asteraceae</taxon>
        <taxon>Asteroideae</taxon>
        <taxon>Heliantheae alliance</taxon>
        <taxon>Millerieae</taxon>
        <taxon>Smallanthus</taxon>
    </lineage>
</organism>
<reference evidence="2" key="1">
    <citation type="journal article" date="2022" name="Mol. Ecol. Resour.">
        <title>The genomes of chicory, endive, great burdock and yacon provide insights into Asteraceae palaeo-polyploidization history and plant inulin production.</title>
        <authorList>
            <person name="Fan W."/>
            <person name="Wang S."/>
            <person name="Wang H."/>
            <person name="Wang A."/>
            <person name="Jiang F."/>
            <person name="Liu H."/>
            <person name="Zhao H."/>
            <person name="Xu D."/>
            <person name="Zhang Y."/>
        </authorList>
    </citation>
    <scope>NUCLEOTIDE SEQUENCE [LARGE SCALE GENOMIC DNA]</scope>
    <source>
        <strain evidence="2">cv. Yunnan</strain>
    </source>
</reference>
<sequence>MEELRAYMVENKLASGAYMVENKLASEYLSVGNLEKLRRQINRHKAYKAKLNQETLLVMSQPIHSVHDQGKQEIDYMIIALLRIRFKREIIDKCSMETLRRMVAKMKKHREQKQKAQ</sequence>